<dbReference type="Pfam" id="PF04321">
    <property type="entry name" value="RmlD_sub_bind"/>
    <property type="match status" value="1"/>
</dbReference>
<comment type="cofactor">
    <cofactor evidence="6">
        <name>Mg(2+)</name>
        <dbReference type="ChEBI" id="CHEBI:18420"/>
    </cofactor>
    <text evidence="6">Binds 1 Mg(2+) ion per monomer.</text>
</comment>
<dbReference type="CDD" id="cd05254">
    <property type="entry name" value="dTDP_HR_like_SDR_e"/>
    <property type="match status" value="1"/>
</dbReference>
<dbReference type="PANTHER" id="PTHR10491">
    <property type="entry name" value="DTDP-4-DEHYDRORHAMNOSE REDUCTASE"/>
    <property type="match status" value="1"/>
</dbReference>
<dbReference type="OrthoDB" id="9803892at2"/>
<dbReference type="SUPFAM" id="SSF51735">
    <property type="entry name" value="NAD(P)-binding Rossmann-fold domains"/>
    <property type="match status" value="1"/>
</dbReference>
<dbReference type="UniPathway" id="UPA00124"/>
<dbReference type="PANTHER" id="PTHR10491:SF4">
    <property type="entry name" value="METHIONINE ADENOSYLTRANSFERASE 2 SUBUNIT BETA"/>
    <property type="match status" value="1"/>
</dbReference>
<gene>
    <name evidence="9" type="primary">rfbD</name>
    <name evidence="9" type="ORF">EJA03_18180</name>
    <name evidence="8" type="ORF">F0225_09910</name>
</gene>
<accession>A0A3R9KZL8</accession>
<comment type="caution">
    <text evidence="9">The sequence shown here is derived from an EMBL/GenBank/DDBJ whole genome shotgun (WGS) entry which is preliminary data.</text>
</comment>
<dbReference type="InterPro" id="IPR036291">
    <property type="entry name" value="NAD(P)-bd_dom_sf"/>
</dbReference>
<dbReference type="EMBL" id="RSFA01000125">
    <property type="protein sequence ID" value="RSD29619.1"/>
    <property type="molecule type" value="Genomic_DNA"/>
</dbReference>
<dbReference type="Proteomes" id="UP000565719">
    <property type="component" value="Unassembled WGS sequence"/>
</dbReference>
<feature type="domain" description="RmlD-like substrate binding" evidence="7">
    <location>
        <begin position="3"/>
        <end position="288"/>
    </location>
</feature>
<comment type="similarity">
    <text evidence="2 6">Belongs to the dTDP-4-dehydrorhamnose reductase family.</text>
</comment>
<reference evidence="8 11" key="2">
    <citation type="submission" date="2019-09" db="EMBL/GenBank/DDBJ databases">
        <title>Draft genome sequencing and comparative genomics of hatchery-associated Vibrios.</title>
        <authorList>
            <person name="Kehlet-Delgado H."/>
            <person name="Mueller R.S."/>
        </authorList>
    </citation>
    <scope>NUCLEOTIDE SEQUENCE [LARGE SCALE GENOMIC DNA]</scope>
    <source>
        <strain evidence="8 11">99-46-Y</strain>
    </source>
</reference>
<dbReference type="Gene3D" id="3.40.50.720">
    <property type="entry name" value="NAD(P)-binding Rossmann-like Domain"/>
    <property type="match status" value="1"/>
</dbReference>
<evidence type="ECO:0000256" key="3">
    <source>
        <dbReference type="ARBA" id="ARBA00012929"/>
    </source>
</evidence>
<name>A0A3R9KZL8_9VIBR</name>
<dbReference type="InterPro" id="IPR005913">
    <property type="entry name" value="dTDP_dehydrorham_reduct"/>
</dbReference>
<proteinExistence type="inferred from homology"/>
<protein>
    <recommendedName>
        <fullName evidence="4 6">dTDP-4-dehydrorhamnose reductase</fullName>
        <ecNumber evidence="3 6">1.1.1.133</ecNumber>
    </recommendedName>
</protein>
<keyword evidence="10" id="KW-1185">Reference proteome</keyword>
<evidence type="ECO:0000313" key="8">
    <source>
        <dbReference type="EMBL" id="NOH71648.1"/>
    </source>
</evidence>
<dbReference type="InterPro" id="IPR029903">
    <property type="entry name" value="RmlD-like-bd"/>
</dbReference>
<evidence type="ECO:0000259" key="7">
    <source>
        <dbReference type="Pfam" id="PF04321"/>
    </source>
</evidence>
<dbReference type="GO" id="GO:0019305">
    <property type="term" value="P:dTDP-rhamnose biosynthetic process"/>
    <property type="evidence" value="ECO:0007669"/>
    <property type="project" value="UniProtKB-UniPathway"/>
</dbReference>
<comment type="function">
    <text evidence="6">Catalyzes the reduction of dTDP-6-deoxy-L-lyxo-4-hexulose to yield dTDP-L-rhamnose.</text>
</comment>
<dbReference type="EC" id="1.1.1.133" evidence="3 6"/>
<sequence>MKKVMITGCRGQVGRCLVEELEGKVELLALDSSQLDITDSDKINASVEAFVPDYIINTAAYTAVELAENNPEQAYAVNSDGPNNLALAAERYGSVLIHLSTDYVFNGKQDGEKCESDTVDPLNIYGASKLKGERAVMDACTKHIILRTSWVFSQQENNFVSAMLNLRSQLNISVVSDQIGGPTYVGCIAKTLVQIIKGIDAGLMVEWGIYHYSGRPNVSWFEFAQSIFAQAKHARWIDSIPCLHPVSSAHYLTNVERPKNTCLANYKIYQVFGVKSCNWELGLKSIFNKR</sequence>
<evidence type="ECO:0000256" key="2">
    <source>
        <dbReference type="ARBA" id="ARBA00010944"/>
    </source>
</evidence>
<comment type="catalytic activity">
    <reaction evidence="5 6">
        <text>dTDP-beta-L-rhamnose + NADP(+) = dTDP-4-dehydro-beta-L-rhamnose + NADPH + H(+)</text>
        <dbReference type="Rhea" id="RHEA:21796"/>
        <dbReference type="ChEBI" id="CHEBI:15378"/>
        <dbReference type="ChEBI" id="CHEBI:57510"/>
        <dbReference type="ChEBI" id="CHEBI:57783"/>
        <dbReference type="ChEBI" id="CHEBI:58349"/>
        <dbReference type="ChEBI" id="CHEBI:62830"/>
        <dbReference type="EC" id="1.1.1.133"/>
    </reaction>
</comment>
<evidence type="ECO:0000313" key="11">
    <source>
        <dbReference type="Proteomes" id="UP000565719"/>
    </source>
</evidence>
<comment type="pathway">
    <text evidence="1 6">Carbohydrate biosynthesis; dTDP-L-rhamnose biosynthesis.</text>
</comment>
<dbReference type="UniPathway" id="UPA00281"/>
<evidence type="ECO:0000256" key="5">
    <source>
        <dbReference type="ARBA" id="ARBA00048200"/>
    </source>
</evidence>
<reference evidence="9 10" key="1">
    <citation type="submission" date="2018-12" db="EMBL/GenBank/DDBJ databases">
        <title>Genomic taxonomy of the Vibrionaceae family.</title>
        <authorList>
            <person name="Gomez-Gil B."/>
            <person name="Enciso-Ibarra K."/>
        </authorList>
    </citation>
    <scope>NUCLEOTIDE SEQUENCE [LARGE SCALE GENOMIC DNA]</scope>
    <source>
        <strain evidence="9 10">CAIM 594</strain>
    </source>
</reference>
<keyword evidence="6 9" id="KW-0560">Oxidoreductase</keyword>
<evidence type="ECO:0000313" key="9">
    <source>
        <dbReference type="EMBL" id="RSD29619.1"/>
    </source>
</evidence>
<keyword evidence="6" id="KW-0521">NADP</keyword>
<dbReference type="GO" id="GO:0009243">
    <property type="term" value="P:O antigen biosynthetic process"/>
    <property type="evidence" value="ECO:0007669"/>
    <property type="project" value="UniProtKB-UniPathway"/>
</dbReference>
<dbReference type="RefSeq" id="WP_125323156.1">
    <property type="nucleotide sequence ID" value="NZ_AP024889.1"/>
</dbReference>
<dbReference type="Proteomes" id="UP000269041">
    <property type="component" value="Unassembled WGS sequence"/>
</dbReference>
<organism evidence="9 10">
    <name type="scientific">Vibrio pectenicida</name>
    <dbReference type="NCBI Taxonomy" id="62763"/>
    <lineage>
        <taxon>Bacteria</taxon>
        <taxon>Pseudomonadati</taxon>
        <taxon>Pseudomonadota</taxon>
        <taxon>Gammaproteobacteria</taxon>
        <taxon>Vibrionales</taxon>
        <taxon>Vibrionaceae</taxon>
        <taxon>Vibrio</taxon>
    </lineage>
</organism>
<dbReference type="NCBIfam" id="TIGR01214">
    <property type="entry name" value="rmlD"/>
    <property type="match status" value="1"/>
</dbReference>
<dbReference type="Gene3D" id="3.90.25.10">
    <property type="entry name" value="UDP-galactose 4-epimerase, domain 1"/>
    <property type="match status" value="1"/>
</dbReference>
<evidence type="ECO:0000256" key="1">
    <source>
        <dbReference type="ARBA" id="ARBA00004781"/>
    </source>
</evidence>
<evidence type="ECO:0000256" key="6">
    <source>
        <dbReference type="RuleBase" id="RU364082"/>
    </source>
</evidence>
<dbReference type="GO" id="GO:0008831">
    <property type="term" value="F:dTDP-4-dehydrorhamnose reductase activity"/>
    <property type="evidence" value="ECO:0007669"/>
    <property type="project" value="UniProtKB-EC"/>
</dbReference>
<dbReference type="EMBL" id="VTXC01000022">
    <property type="protein sequence ID" value="NOH71648.1"/>
    <property type="molecule type" value="Genomic_DNA"/>
</dbReference>
<evidence type="ECO:0000256" key="4">
    <source>
        <dbReference type="ARBA" id="ARBA00017099"/>
    </source>
</evidence>
<dbReference type="GO" id="GO:0005829">
    <property type="term" value="C:cytosol"/>
    <property type="evidence" value="ECO:0007669"/>
    <property type="project" value="TreeGrafter"/>
</dbReference>
<dbReference type="AlphaFoldDB" id="A0A3R9KZL8"/>
<evidence type="ECO:0000313" key="10">
    <source>
        <dbReference type="Proteomes" id="UP000269041"/>
    </source>
</evidence>